<evidence type="ECO:0000313" key="3">
    <source>
        <dbReference type="EMBL" id="SDZ65240.1"/>
    </source>
</evidence>
<feature type="region of interest" description="Disordered" evidence="1">
    <location>
        <begin position="1"/>
        <end position="30"/>
    </location>
</feature>
<dbReference type="GO" id="GO:0016491">
    <property type="term" value="F:oxidoreductase activity"/>
    <property type="evidence" value="ECO:0007669"/>
    <property type="project" value="InterPro"/>
</dbReference>
<evidence type="ECO:0000259" key="2">
    <source>
        <dbReference type="Pfam" id="PF00881"/>
    </source>
</evidence>
<evidence type="ECO:0000256" key="1">
    <source>
        <dbReference type="SAM" id="MobiDB-lite"/>
    </source>
</evidence>
<gene>
    <name evidence="3" type="ORF">SAMN05421684_7969</name>
</gene>
<feature type="compositionally biased region" description="Basic residues" evidence="1">
    <location>
        <begin position="1"/>
        <end position="11"/>
    </location>
</feature>
<sequence length="163" mass="17707">MASIRARRNVRVHTSDPVSDERLTRNAEAGRRAPWASNRQYWDFVIVADRQQLAETATVWHAAGHSAGAAAGAICSGSATPPTGRCGPSATTAAVIHGPRVAWRLHVSCVGDLETLSVGSLVVVQHRHVRWFEYPANLNHGFVSTRHTRVDRTPPGPFDGFLP</sequence>
<keyword evidence="4" id="KW-1185">Reference proteome</keyword>
<dbReference type="SUPFAM" id="SSF55469">
    <property type="entry name" value="FMN-dependent nitroreductase-like"/>
    <property type="match status" value="1"/>
</dbReference>
<dbReference type="STRING" id="137265.SAMN05421684_7969"/>
<dbReference type="AlphaFoldDB" id="A0A1H3URZ8"/>
<dbReference type="EMBL" id="FNQB01000005">
    <property type="protein sequence ID" value="SDZ65240.1"/>
    <property type="molecule type" value="Genomic_DNA"/>
</dbReference>
<protein>
    <submittedName>
        <fullName evidence="3">Nitroreductase family protein</fullName>
    </submittedName>
</protein>
<evidence type="ECO:0000313" key="4">
    <source>
        <dbReference type="Proteomes" id="UP000199632"/>
    </source>
</evidence>
<dbReference type="Proteomes" id="UP000199632">
    <property type="component" value="Unassembled WGS sequence"/>
</dbReference>
<name>A0A1H3URZ8_9ACTN</name>
<dbReference type="InterPro" id="IPR029479">
    <property type="entry name" value="Nitroreductase"/>
</dbReference>
<feature type="compositionally biased region" description="Basic and acidic residues" evidence="1">
    <location>
        <begin position="19"/>
        <end position="30"/>
    </location>
</feature>
<reference evidence="4" key="1">
    <citation type="submission" date="2016-10" db="EMBL/GenBank/DDBJ databases">
        <authorList>
            <person name="Varghese N."/>
            <person name="Submissions S."/>
        </authorList>
    </citation>
    <scope>NUCLEOTIDE SEQUENCE [LARGE SCALE GENOMIC DNA]</scope>
    <source>
        <strain evidence="4">DSM 44718</strain>
    </source>
</reference>
<accession>A0A1H3URZ8</accession>
<organism evidence="3 4">
    <name type="scientific">Asanoa ishikariensis</name>
    <dbReference type="NCBI Taxonomy" id="137265"/>
    <lineage>
        <taxon>Bacteria</taxon>
        <taxon>Bacillati</taxon>
        <taxon>Actinomycetota</taxon>
        <taxon>Actinomycetes</taxon>
        <taxon>Micromonosporales</taxon>
        <taxon>Micromonosporaceae</taxon>
        <taxon>Asanoa</taxon>
    </lineage>
</organism>
<proteinExistence type="predicted"/>
<dbReference type="Pfam" id="PF00881">
    <property type="entry name" value="Nitroreductase"/>
    <property type="match status" value="1"/>
</dbReference>
<feature type="domain" description="Nitroreductase" evidence="2">
    <location>
        <begin position="4"/>
        <end position="62"/>
    </location>
</feature>
<dbReference type="InterPro" id="IPR000415">
    <property type="entry name" value="Nitroreductase-like"/>
</dbReference>
<dbReference type="Gene3D" id="3.40.109.10">
    <property type="entry name" value="NADH Oxidase"/>
    <property type="match status" value="1"/>
</dbReference>